<evidence type="ECO:0008006" key="4">
    <source>
        <dbReference type="Google" id="ProtNLM"/>
    </source>
</evidence>
<dbReference type="AlphaFoldDB" id="A0A916ZQR5"/>
<gene>
    <name evidence="2" type="ORF">GCM10011529_15090</name>
</gene>
<organism evidence="2 3">
    <name type="scientific">Sandarakinorhabdus glacialis</name>
    <dbReference type="NCBI Taxonomy" id="1614636"/>
    <lineage>
        <taxon>Bacteria</taxon>
        <taxon>Pseudomonadati</taxon>
        <taxon>Pseudomonadota</taxon>
        <taxon>Alphaproteobacteria</taxon>
        <taxon>Sphingomonadales</taxon>
        <taxon>Sphingosinicellaceae</taxon>
        <taxon>Sandarakinorhabdus</taxon>
    </lineage>
</organism>
<protein>
    <recommendedName>
        <fullName evidence="4">UrcA family protein</fullName>
    </recommendedName>
</protein>
<keyword evidence="3" id="KW-1185">Reference proteome</keyword>
<dbReference type="NCBIfam" id="TIGR04433">
    <property type="entry name" value="UrcA_uranyl"/>
    <property type="match status" value="1"/>
</dbReference>
<dbReference type="InterPro" id="IPR030972">
    <property type="entry name" value="UrcA_uranyl"/>
</dbReference>
<feature type="chain" id="PRO_5036918964" description="UrcA family protein" evidence="1">
    <location>
        <begin position="41"/>
        <end position="113"/>
    </location>
</feature>
<evidence type="ECO:0000256" key="1">
    <source>
        <dbReference type="SAM" id="SignalP"/>
    </source>
</evidence>
<feature type="signal peptide" evidence="1">
    <location>
        <begin position="1"/>
        <end position="40"/>
    </location>
</feature>
<evidence type="ECO:0000313" key="2">
    <source>
        <dbReference type="EMBL" id="GGE09724.1"/>
    </source>
</evidence>
<name>A0A916ZQR5_9SPHN</name>
<reference evidence="2" key="2">
    <citation type="submission" date="2020-09" db="EMBL/GenBank/DDBJ databases">
        <authorList>
            <person name="Sun Q."/>
            <person name="Zhou Y."/>
        </authorList>
    </citation>
    <scope>NUCLEOTIDE SEQUENCE</scope>
    <source>
        <strain evidence="2">CGMCC 1.15519</strain>
    </source>
</reference>
<accession>A0A916ZQR5</accession>
<keyword evidence="1" id="KW-0732">Signal</keyword>
<dbReference type="EMBL" id="BMJM01000004">
    <property type="protein sequence ID" value="GGE09724.1"/>
    <property type="molecule type" value="Genomic_DNA"/>
</dbReference>
<reference evidence="2" key="1">
    <citation type="journal article" date="2014" name="Int. J. Syst. Evol. Microbiol.">
        <title>Complete genome sequence of Corynebacterium casei LMG S-19264T (=DSM 44701T), isolated from a smear-ripened cheese.</title>
        <authorList>
            <consortium name="US DOE Joint Genome Institute (JGI-PGF)"/>
            <person name="Walter F."/>
            <person name="Albersmeier A."/>
            <person name="Kalinowski J."/>
            <person name="Ruckert C."/>
        </authorList>
    </citation>
    <scope>NUCLEOTIDE SEQUENCE</scope>
    <source>
        <strain evidence="2">CGMCC 1.15519</strain>
    </source>
</reference>
<comment type="caution">
    <text evidence="2">The sequence shown here is derived from an EMBL/GenBank/DDBJ whole genome shotgun (WGS) entry which is preliminary data.</text>
</comment>
<sequence>MFANAFTTVSHTALRTIAGTLGTVIFAGACLFGATAPAAAAETPRTTYVTISDLNLGNAVDRSRLAYRVNHAARQVCWNGSDDVRSRNEEARCVDSARAGALAQTNITIASRD</sequence>
<evidence type="ECO:0000313" key="3">
    <source>
        <dbReference type="Proteomes" id="UP000635071"/>
    </source>
</evidence>
<proteinExistence type="predicted"/>
<dbReference type="RefSeq" id="WP_188762317.1">
    <property type="nucleotide sequence ID" value="NZ_BMJM01000004.1"/>
</dbReference>
<dbReference type="Proteomes" id="UP000635071">
    <property type="component" value="Unassembled WGS sequence"/>
</dbReference>